<dbReference type="EMBL" id="BIFS01000001">
    <property type="protein sequence ID" value="GCE20093.1"/>
    <property type="molecule type" value="Genomic_DNA"/>
</dbReference>
<gene>
    <name evidence="1" type="ORF">KDK_38930</name>
</gene>
<name>A0A402ALV7_9CHLR</name>
<dbReference type="RefSeq" id="WP_218031912.1">
    <property type="nucleotide sequence ID" value="NZ_BIFS01000001.1"/>
</dbReference>
<dbReference type="AlphaFoldDB" id="A0A402ALV7"/>
<evidence type="ECO:0000313" key="2">
    <source>
        <dbReference type="Proteomes" id="UP000287188"/>
    </source>
</evidence>
<evidence type="ECO:0000313" key="1">
    <source>
        <dbReference type="EMBL" id="GCE20093.1"/>
    </source>
</evidence>
<organism evidence="1 2">
    <name type="scientific">Dictyobacter kobayashii</name>
    <dbReference type="NCBI Taxonomy" id="2014872"/>
    <lineage>
        <taxon>Bacteria</taxon>
        <taxon>Bacillati</taxon>
        <taxon>Chloroflexota</taxon>
        <taxon>Ktedonobacteria</taxon>
        <taxon>Ktedonobacterales</taxon>
        <taxon>Dictyobacteraceae</taxon>
        <taxon>Dictyobacter</taxon>
    </lineage>
</organism>
<sequence length="124" mass="14417">MATRKKGQVNNDLAQQNRTIGERIMNSSRIFSGVSHSIHVVPSEICPRDGWAVVSNTGSIYVHPTRLADPQEWAYVFAHCTLHLTFEHFRPEYQQKWQREWNAACDCYIASFLRDLQLGEPRWN</sequence>
<reference evidence="2" key="1">
    <citation type="submission" date="2018-12" db="EMBL/GenBank/DDBJ databases">
        <title>Tengunoibacter tsumagoiensis gen. nov., sp. nov., Dictyobacter kobayashii sp. nov., D. alpinus sp. nov., and D. joshuensis sp. nov. and description of Dictyobacteraceae fam. nov. within the order Ktedonobacterales isolated from Tengu-no-mugimeshi.</title>
        <authorList>
            <person name="Wang C.M."/>
            <person name="Zheng Y."/>
            <person name="Sakai Y."/>
            <person name="Toyoda A."/>
            <person name="Minakuchi Y."/>
            <person name="Abe K."/>
            <person name="Yokota A."/>
            <person name="Yabe S."/>
        </authorList>
    </citation>
    <scope>NUCLEOTIDE SEQUENCE [LARGE SCALE GENOMIC DNA]</scope>
    <source>
        <strain evidence="2">Uno11</strain>
    </source>
</reference>
<protein>
    <submittedName>
        <fullName evidence="1">Uncharacterized protein</fullName>
    </submittedName>
</protein>
<proteinExistence type="predicted"/>
<accession>A0A402ALV7</accession>
<comment type="caution">
    <text evidence="1">The sequence shown here is derived from an EMBL/GenBank/DDBJ whole genome shotgun (WGS) entry which is preliminary data.</text>
</comment>
<dbReference type="Proteomes" id="UP000287188">
    <property type="component" value="Unassembled WGS sequence"/>
</dbReference>
<keyword evidence="2" id="KW-1185">Reference proteome</keyword>